<sequence>MALEARHENGVLFSRYGGVQELEDGFYGVIETEKESVNFGPYSTKVEASRAALGEIRAVAKWCRGYSLVR</sequence>
<organism evidence="1 2">
    <name type="scientific">Geoalkalibacter subterraneus</name>
    <dbReference type="NCBI Taxonomy" id="483547"/>
    <lineage>
        <taxon>Bacteria</taxon>
        <taxon>Pseudomonadati</taxon>
        <taxon>Thermodesulfobacteriota</taxon>
        <taxon>Desulfuromonadia</taxon>
        <taxon>Desulfuromonadales</taxon>
        <taxon>Geoalkalibacteraceae</taxon>
        <taxon>Geoalkalibacter</taxon>
    </lineage>
</organism>
<keyword evidence="1" id="KW-0614">Plasmid</keyword>
<dbReference type="EMBL" id="CP010312">
    <property type="protein sequence ID" value="AJF08168.1"/>
    <property type="molecule type" value="Genomic_DNA"/>
</dbReference>
<dbReference type="HOGENOM" id="CLU_2752091_0_0_7"/>
<reference evidence="1 2" key="1">
    <citation type="journal article" date="2015" name="Genome Announc.">
        <title>Genomes of Geoalkalibacter ferrihydriticus Z-0531T and Geoalkalibacter subterraneus Red1T, Two Haloalkaliphilic Metal-Reducing Deltaproteobacteria.</title>
        <authorList>
            <person name="Badalamenti J.P."/>
            <person name="Krajmalnik-Brown R."/>
            <person name="Torres C.I."/>
            <person name="Bond D.R."/>
        </authorList>
    </citation>
    <scope>NUCLEOTIDE SEQUENCE [LARGE SCALE GENOMIC DNA]</scope>
    <source>
        <strain evidence="1 2">Red1</strain>
        <plasmid evidence="2">Plasmid pGSUB1</plasmid>
    </source>
</reference>
<dbReference type="AlphaFoldDB" id="A0A0B5FL89"/>
<geneLocation type="plasmid" evidence="1 2">
    <name>pGSUB1</name>
</geneLocation>
<evidence type="ECO:0000313" key="2">
    <source>
        <dbReference type="Proteomes" id="UP000035036"/>
    </source>
</evidence>
<name>A0A0B5FL89_9BACT</name>
<dbReference type="Proteomes" id="UP000035036">
    <property type="component" value="Plasmid pGSUB1"/>
</dbReference>
<dbReference type="RefSeq" id="WP_040202795.1">
    <property type="nucleotide sequence ID" value="NZ_CP010312.1"/>
</dbReference>
<protein>
    <submittedName>
        <fullName evidence="1">Uncharacterized protein</fullName>
    </submittedName>
</protein>
<dbReference type="KEGG" id="gsb:GSUB_16840"/>
<accession>A0A0B5FL89</accession>
<proteinExistence type="predicted"/>
<keyword evidence="2" id="KW-1185">Reference proteome</keyword>
<gene>
    <name evidence="1" type="ORF">GSUB_16840</name>
</gene>
<evidence type="ECO:0000313" key="1">
    <source>
        <dbReference type="EMBL" id="AJF08168.1"/>
    </source>
</evidence>